<reference evidence="2" key="1">
    <citation type="journal article" date="2020" name="Stud. Mycol.">
        <title>101 Dothideomycetes genomes: a test case for predicting lifestyles and emergence of pathogens.</title>
        <authorList>
            <person name="Haridas S."/>
            <person name="Albert R."/>
            <person name="Binder M."/>
            <person name="Bloem J."/>
            <person name="Labutti K."/>
            <person name="Salamov A."/>
            <person name="Andreopoulos B."/>
            <person name="Baker S."/>
            <person name="Barry K."/>
            <person name="Bills G."/>
            <person name="Bluhm B."/>
            <person name="Cannon C."/>
            <person name="Castanera R."/>
            <person name="Culley D."/>
            <person name="Daum C."/>
            <person name="Ezra D."/>
            <person name="Gonzalez J."/>
            <person name="Henrissat B."/>
            <person name="Kuo A."/>
            <person name="Liang C."/>
            <person name="Lipzen A."/>
            <person name="Lutzoni F."/>
            <person name="Magnuson J."/>
            <person name="Mondo S."/>
            <person name="Nolan M."/>
            <person name="Ohm R."/>
            <person name="Pangilinan J."/>
            <person name="Park H.-J."/>
            <person name="Ramirez L."/>
            <person name="Alfaro M."/>
            <person name="Sun H."/>
            <person name="Tritt A."/>
            <person name="Yoshinaga Y."/>
            <person name="Zwiers L.-H."/>
            <person name="Turgeon B."/>
            <person name="Goodwin S."/>
            <person name="Spatafora J."/>
            <person name="Crous P."/>
            <person name="Grigoriev I."/>
        </authorList>
    </citation>
    <scope>NUCLEOTIDE SEQUENCE</scope>
    <source>
        <strain evidence="2">Tuck. ex Michener</strain>
    </source>
</reference>
<proteinExistence type="predicted"/>
<evidence type="ECO:0000313" key="2">
    <source>
        <dbReference type="EMBL" id="KAF2234389.1"/>
    </source>
</evidence>
<keyword evidence="1" id="KW-0732">Signal</keyword>
<evidence type="ECO:0000256" key="1">
    <source>
        <dbReference type="SAM" id="SignalP"/>
    </source>
</evidence>
<evidence type="ECO:0000313" key="3">
    <source>
        <dbReference type="Proteomes" id="UP000800092"/>
    </source>
</evidence>
<gene>
    <name evidence="2" type="ORF">EV356DRAFT_532953</name>
</gene>
<feature type="signal peptide" evidence="1">
    <location>
        <begin position="1"/>
        <end position="19"/>
    </location>
</feature>
<feature type="chain" id="PRO_5025347759" evidence="1">
    <location>
        <begin position="20"/>
        <end position="158"/>
    </location>
</feature>
<keyword evidence="3" id="KW-1185">Reference proteome</keyword>
<dbReference type="EMBL" id="ML991799">
    <property type="protein sequence ID" value="KAF2234389.1"/>
    <property type="molecule type" value="Genomic_DNA"/>
</dbReference>
<dbReference type="Proteomes" id="UP000800092">
    <property type="component" value="Unassembled WGS sequence"/>
</dbReference>
<dbReference type="AlphaFoldDB" id="A0A6A6H934"/>
<protein>
    <submittedName>
        <fullName evidence="2">Uncharacterized protein</fullName>
    </submittedName>
</protein>
<organism evidence="2 3">
    <name type="scientific">Viridothelium virens</name>
    <name type="common">Speckled blister lichen</name>
    <name type="synonym">Trypethelium virens</name>
    <dbReference type="NCBI Taxonomy" id="1048519"/>
    <lineage>
        <taxon>Eukaryota</taxon>
        <taxon>Fungi</taxon>
        <taxon>Dikarya</taxon>
        <taxon>Ascomycota</taxon>
        <taxon>Pezizomycotina</taxon>
        <taxon>Dothideomycetes</taxon>
        <taxon>Dothideomycetes incertae sedis</taxon>
        <taxon>Trypetheliales</taxon>
        <taxon>Trypetheliaceae</taxon>
        <taxon>Viridothelium</taxon>
    </lineage>
</organism>
<name>A0A6A6H934_VIRVR</name>
<accession>A0A6A6H934</accession>
<sequence>MQLYLSFASALLALQPAMAQSLTFYLGNFTSFSESGPGGDDTFKVGAWITTDSSETGVCNDATLPPQYQTVNGTADPNGIDFCGYNLCGDTTLGQGGNCIRVDGPWPPSGEWFAQLHSNTGDASGHCEYRYSVSYDCSDAGTSSTYEQQLVCYLDGSC</sequence>